<evidence type="ECO:0000313" key="2">
    <source>
        <dbReference type="EMBL" id="MXU82932.1"/>
    </source>
</evidence>
<proteinExistence type="predicted"/>
<name>A0A6B0TSP0_IXORI</name>
<dbReference type="AlphaFoldDB" id="A0A6B0TSP0"/>
<sequence>MEPNSTKGTMMALLFFVGLVSPAIAHRKSVKSQRLHCVPLVYLAIANVQRQRALGPLLAQLDRFCSIGCGPT</sequence>
<accession>A0A6B0TSP0</accession>
<feature type="chain" id="PRO_5025378919" evidence="1">
    <location>
        <begin position="26"/>
        <end position="72"/>
    </location>
</feature>
<feature type="signal peptide" evidence="1">
    <location>
        <begin position="1"/>
        <end position="25"/>
    </location>
</feature>
<reference evidence="2" key="1">
    <citation type="submission" date="2019-12" db="EMBL/GenBank/DDBJ databases">
        <title>An insight into the sialome of adult female Ixodes ricinus ticks feeding for 6 days.</title>
        <authorList>
            <person name="Perner J."/>
            <person name="Ribeiro J.M.C."/>
        </authorList>
    </citation>
    <scope>NUCLEOTIDE SEQUENCE</scope>
    <source>
        <strain evidence="2">Semi-engorged</strain>
        <tissue evidence="2">Salivary glands</tissue>
    </source>
</reference>
<dbReference type="EMBL" id="GIFC01000849">
    <property type="protein sequence ID" value="MXU82932.1"/>
    <property type="molecule type" value="Transcribed_RNA"/>
</dbReference>
<protein>
    <submittedName>
        <fullName evidence="2">Putative secreted protein</fullName>
    </submittedName>
</protein>
<keyword evidence="1" id="KW-0732">Signal</keyword>
<evidence type="ECO:0000256" key="1">
    <source>
        <dbReference type="SAM" id="SignalP"/>
    </source>
</evidence>
<organism evidence="2">
    <name type="scientific">Ixodes ricinus</name>
    <name type="common">Common tick</name>
    <name type="synonym">Acarus ricinus</name>
    <dbReference type="NCBI Taxonomy" id="34613"/>
    <lineage>
        <taxon>Eukaryota</taxon>
        <taxon>Metazoa</taxon>
        <taxon>Ecdysozoa</taxon>
        <taxon>Arthropoda</taxon>
        <taxon>Chelicerata</taxon>
        <taxon>Arachnida</taxon>
        <taxon>Acari</taxon>
        <taxon>Parasitiformes</taxon>
        <taxon>Ixodida</taxon>
        <taxon>Ixodoidea</taxon>
        <taxon>Ixodidae</taxon>
        <taxon>Ixodinae</taxon>
        <taxon>Ixodes</taxon>
    </lineage>
</organism>